<dbReference type="InterPro" id="IPR023352">
    <property type="entry name" value="MAPEG-like_dom_sf"/>
</dbReference>
<dbReference type="PANTHER" id="PTHR35371">
    <property type="entry name" value="INNER MEMBRANE PROTEIN"/>
    <property type="match status" value="1"/>
</dbReference>
<keyword evidence="3 5" id="KW-1133">Transmembrane helix</keyword>
<reference evidence="7" key="1">
    <citation type="journal article" date="2019" name="Int. J. Syst. Evol. Microbiol.">
        <title>The Global Catalogue of Microorganisms (GCM) 10K type strain sequencing project: providing services to taxonomists for standard genome sequencing and annotation.</title>
        <authorList>
            <consortium name="The Broad Institute Genomics Platform"/>
            <consortium name="The Broad Institute Genome Sequencing Center for Infectious Disease"/>
            <person name="Wu L."/>
            <person name="Ma J."/>
        </authorList>
    </citation>
    <scope>NUCLEOTIDE SEQUENCE [LARGE SCALE GENOMIC DNA]</scope>
    <source>
        <strain evidence="7">CGMCC 1.10131</strain>
    </source>
</reference>
<dbReference type="EMBL" id="BMDY01000020">
    <property type="protein sequence ID" value="GGB15104.1"/>
    <property type="molecule type" value="Genomic_DNA"/>
</dbReference>
<comment type="caution">
    <text evidence="6">The sequence shown here is derived from an EMBL/GenBank/DDBJ whole genome shotgun (WGS) entry which is preliminary data.</text>
</comment>
<evidence type="ECO:0000256" key="1">
    <source>
        <dbReference type="ARBA" id="ARBA00004370"/>
    </source>
</evidence>
<proteinExistence type="predicted"/>
<evidence type="ECO:0000256" key="5">
    <source>
        <dbReference type="SAM" id="Phobius"/>
    </source>
</evidence>
<dbReference type="Proteomes" id="UP000651977">
    <property type="component" value="Unassembled WGS sequence"/>
</dbReference>
<keyword evidence="7" id="KW-1185">Reference proteome</keyword>
<feature type="transmembrane region" description="Helical" evidence="5">
    <location>
        <begin position="102"/>
        <end position="121"/>
    </location>
</feature>
<keyword evidence="4 5" id="KW-0472">Membrane</keyword>
<dbReference type="Gene3D" id="1.20.120.550">
    <property type="entry name" value="Membrane associated eicosanoid/glutathione metabolism-like domain"/>
    <property type="match status" value="1"/>
</dbReference>
<dbReference type="InterPro" id="IPR001129">
    <property type="entry name" value="Membr-assoc_MAPEG"/>
</dbReference>
<evidence type="ECO:0000313" key="7">
    <source>
        <dbReference type="Proteomes" id="UP000651977"/>
    </source>
</evidence>
<accession>A0ABQ1I4S9</accession>
<evidence type="ECO:0000256" key="2">
    <source>
        <dbReference type="ARBA" id="ARBA00022692"/>
    </source>
</evidence>
<protein>
    <recommendedName>
        <fullName evidence="8">MAPEG family protein</fullName>
    </recommendedName>
</protein>
<organism evidence="6 7">
    <name type="scientific">Agarivorans gilvus</name>
    <dbReference type="NCBI Taxonomy" id="680279"/>
    <lineage>
        <taxon>Bacteria</taxon>
        <taxon>Pseudomonadati</taxon>
        <taxon>Pseudomonadota</taxon>
        <taxon>Gammaproteobacteria</taxon>
        <taxon>Alteromonadales</taxon>
        <taxon>Alteromonadaceae</taxon>
        <taxon>Agarivorans</taxon>
    </lineage>
</organism>
<evidence type="ECO:0000256" key="3">
    <source>
        <dbReference type="ARBA" id="ARBA00022989"/>
    </source>
</evidence>
<gene>
    <name evidence="6" type="ORF">GCM10007414_30730</name>
</gene>
<dbReference type="PANTHER" id="PTHR35371:SF1">
    <property type="entry name" value="BLR7753 PROTEIN"/>
    <property type="match status" value="1"/>
</dbReference>
<comment type="subcellular location">
    <subcellularLocation>
        <location evidence="1">Membrane</location>
    </subcellularLocation>
</comment>
<sequence length="122" mass="13471">MLLLLPNLLAALGSYTRKRQLGRIDNHDPRQQVLQLDSRGQRLYAAQQNAWEALLLFSGSVLLAHLAGLDLASLKIASIVFIASRLLHPLAYVYGWASLRSALMLVAWLCCIYIVTSGLLAL</sequence>
<dbReference type="SUPFAM" id="SSF161084">
    <property type="entry name" value="MAPEG domain-like"/>
    <property type="match status" value="1"/>
</dbReference>
<dbReference type="Pfam" id="PF01124">
    <property type="entry name" value="MAPEG"/>
    <property type="match status" value="1"/>
</dbReference>
<name>A0ABQ1I4S9_9ALTE</name>
<evidence type="ECO:0000313" key="6">
    <source>
        <dbReference type="EMBL" id="GGB15104.1"/>
    </source>
</evidence>
<evidence type="ECO:0008006" key="8">
    <source>
        <dbReference type="Google" id="ProtNLM"/>
    </source>
</evidence>
<keyword evidence="2 5" id="KW-0812">Transmembrane</keyword>
<evidence type="ECO:0000256" key="4">
    <source>
        <dbReference type="ARBA" id="ARBA00023136"/>
    </source>
</evidence>